<dbReference type="Gene3D" id="3.30.1010.10">
    <property type="entry name" value="Phosphatidylinositol 3-kinase Catalytic Subunit, Chain A, domain 4"/>
    <property type="match status" value="1"/>
</dbReference>
<evidence type="ECO:0000256" key="6">
    <source>
        <dbReference type="SAM" id="MobiDB-lite"/>
    </source>
</evidence>
<protein>
    <recommendedName>
        <fullName evidence="1">non-specific serine/threonine protein kinase</fullName>
        <ecNumber evidence="1">2.7.11.1</ecNumber>
    </recommendedName>
</protein>
<evidence type="ECO:0000313" key="10">
    <source>
        <dbReference type="EMBL" id="KAK8887129.1"/>
    </source>
</evidence>
<proteinExistence type="predicted"/>
<dbReference type="InterPro" id="IPR016024">
    <property type="entry name" value="ARM-type_fold"/>
</dbReference>
<dbReference type="Gene3D" id="1.10.1070.11">
    <property type="entry name" value="Phosphatidylinositol 3-/4-kinase, catalytic domain"/>
    <property type="match status" value="1"/>
</dbReference>
<dbReference type="PANTHER" id="PTHR11139:SF9">
    <property type="entry name" value="SERINE_THREONINE-PROTEIN KINASE MTOR"/>
    <property type="match status" value="1"/>
</dbReference>
<gene>
    <name evidence="10" type="ORF">M9Y10_038167</name>
</gene>
<dbReference type="Pfam" id="PF00454">
    <property type="entry name" value="PI3_PI4_kinase"/>
    <property type="match status" value="1"/>
</dbReference>
<evidence type="ECO:0000256" key="5">
    <source>
        <dbReference type="ARBA" id="ARBA00022840"/>
    </source>
</evidence>
<feature type="region of interest" description="Disordered" evidence="6">
    <location>
        <begin position="2061"/>
        <end position="2085"/>
    </location>
</feature>
<dbReference type="SMART" id="SM00146">
    <property type="entry name" value="PI3Kc"/>
    <property type="match status" value="1"/>
</dbReference>
<dbReference type="InterPro" id="IPR018936">
    <property type="entry name" value="PI3/4_kinase_CS"/>
</dbReference>
<feature type="domain" description="PI3K/PI4K catalytic" evidence="7">
    <location>
        <begin position="2197"/>
        <end position="2522"/>
    </location>
</feature>
<dbReference type="InterPro" id="IPR011009">
    <property type="entry name" value="Kinase-like_dom_sf"/>
</dbReference>
<dbReference type="PROSITE" id="PS50290">
    <property type="entry name" value="PI3_4_KINASE_3"/>
    <property type="match status" value="1"/>
</dbReference>
<organism evidence="10 11">
    <name type="scientific">Tritrichomonas musculus</name>
    <dbReference type="NCBI Taxonomy" id="1915356"/>
    <lineage>
        <taxon>Eukaryota</taxon>
        <taxon>Metamonada</taxon>
        <taxon>Parabasalia</taxon>
        <taxon>Tritrichomonadida</taxon>
        <taxon>Tritrichomonadidae</taxon>
        <taxon>Tritrichomonas</taxon>
    </lineage>
</organism>
<dbReference type="SUPFAM" id="SSF48371">
    <property type="entry name" value="ARM repeat"/>
    <property type="match status" value="1"/>
</dbReference>
<dbReference type="Proteomes" id="UP001470230">
    <property type="component" value="Unassembled WGS sequence"/>
</dbReference>
<feature type="compositionally biased region" description="Low complexity" evidence="6">
    <location>
        <begin position="1848"/>
        <end position="1864"/>
    </location>
</feature>
<sequence>MDQIATLLQFEPERDYYKWKEQCRKLMSAFNEIILRSDDSQLDIIFRTIIKELKKQMLDMSEVVSLRVLAICNIYFSFQDTFDLSKGIVELIEKYFLYGSPIVIRCTGKVTYKLGLKSSNISSLWKKFINYASLWLRNASLSCLWYSSLVILSFATKAGEMEAINVIRESISLISKIVHCPDSDLQQIAIKTIKYFFKQTFVFVNKSRVRQFIINGLSIIKSSNSKESYGIIKSLVAVDKSGITIDDELAQEGCEAFFYAMENYSYPTDFISGQLFIKLIQKYSLLFDMKRILDCLTKKPIQFVPLIEKILLTDFFHKTNYNFTDFIREFFKVHENDLKAKCQGENCPYRVLRAFYKVCPEIVFEVKVPINNFCRHYCQCIELKPHIFNTALIPDLKQILFDPSANEELRISSIMISRLFVHYFFDDNQSIITSLSAFFTCPHLEIRKEIIKSISLIDADKALDFLIFYALMDPSKEVRAFAIEQIRPSPSLATKMEFFQCLNDPCFRVRRKAIKLTISVLKYNHIELDPLFYQYYNKIAVLLLTSLDSKFCAKVASLFPVFFSKTDSENIYQRDSLVVFTISIILNILGPPDKTYDIPMMMKNNLNKMEIANLTNKTTIKAKLDRAIRNYDTIKRDGYLLKTLAKLGPLTEPYLNEILETFCYIFENRSSDTLLLTAFKSLTKFSSKLFHGLNIRLRCPQIISPLLKFALTSKNNELGIALLKLFGSAFDSLITDNNEEPNQKQKIPFNPDDPYFYTNFIITTIIDSFPDPTLPFFQSLAMIMESDSIYASKIIPQVVRIFMVEIEILPAKFQKLLFSYMMVLPFKYRDDMESLLDSFTPFILKHLKLVNCVSFAAALSYRLKFSFISVASVIYNVTVSLMSPSNSFEYFKELIKLNALMIIYQNQPFELFLNQLSSFLKSNEAPSNDYVVEILNILIGIIQSMPDVILMQSRLSVIAHQMIKNGINPLQMIFSLCIFTKTSPSLFTSSGLLTQYLFNDQFSENENDDIAKTSENLTFDDVVNEIETIVQSNKVVKISDVHFLEDHEIVVKYSPLCPKFEAPSSYFADFDYPNDISIVTNWMNDLLFRVVEFSPSPTIRACRPLIEINPDFGKVLLPIAFYSCWIVSSINDQKYFSNIVDYIMTKLTNIPDTIFELMELVDRWGYPLDIDIKTAAKLCKSQQYSILLIERYLKDHPQDPEAIDFLIDKYLKMGKISTAKGLFRYNEKLMDKMTIAKWSGKLGDWEKALDIYKEIGAPSSTILQCLVCLRKVKETVDFYDFKAIERIPTEELSQMSASLLWAYHFTQNDNVILPFMKIAQTIYDPSCLIIFVFYEIKKLNLNLAQEHVDAVFQILNEWLHHVHPNDSHKISIIHNYAQLFVEAEDAIFIKKLQESSHSNEMVIKEDWEHRVTGFKRETSSWELFILLRNLILPIETNIIHYLKIIASLRKYRQFVLINDYFTKAFDRNTELRVLFERIKIVWEAGDCINIASLLENISWYITIYNDKKVHKKVLPPNNARLVYFQNSFLNCFAMCAENDSDIHKILVRNYGTENIKEMFDMNDELENSTKDKIIDEIFDSCPDEVGHIVGQMACRNMTPKLKSSVYRLTGSYMLQLYGFSFEILKRAEKYVKLSLELTPNNYKCWMWWGYLNAQLFFIAKSRNNASLKQSTTPPPPPQLASSSSSFVPLQIPNAKGQKKMLLQQKLQPPFSNQKDDELLEMNTNKAIHSYSSSKTSHLPLKRAKSGKFAISLSDDDVIPTPVTNDEGNSILTPTPSYSKKHLYIPVRQRPFLKKQQSSGKRFASVYDSDVLLKARERTNLFPYDKQNNELFLATGGSFTGRSNKNKESGTSCSTNSSSDFNSRTSDGRLKELSSSDSVQNEEKFEVYDDIGTEKAFVFAMNSINGFLKATQMNQKFSLAYLCKMFSVVFCLNLSRDLPPVICRPIEQLPTKDLLKVVPQITSHIDHQDKSIQSLITSILYKIGEDHFQDIFFPLKLYSTDTTSETRSKIASDILSFFKKAKADVYRDADLFTEGMIHSAITWFESWITTIESVIRIQSSSEHQSNEVQSNMNDQQEINENSNSNEDLNEKMKYERIKEIILKQLDEFDHPKCDLDALFKQFYQPCANEVRNILQSNTKQSEKKLYDVLKSWYQSLKSQFGRLSCIILEKVSRELAAKRHFSLFVPGEEERKEKILSIHPILEIIGTQQRPRCLFINSEKGKKYKYLLKGNEDIRVDERLMQFFTLVNIIMKNNRRTREIRSLISCYTVIPISRRVGIIGWVQNADTMHHLIKEYRYQKHIEQQIESTTIEKKYGVSFLSLNFLQRLEVFNDIIQEPFAKCEEINEVMWMKSKNASSCLRAKRIFTETTALMSMVGYVIGLGDRHPNNIMIQRDFGNVIHIDFGESFDSTLNRRICPEKVPFRLTRMIINTLEGKNTHGLFMDRCSLFMDVIRENQNSLSAQLAIFADDPVFDNDKIYFESSLNFNRKIYDKIVGYRTGIENQSESVSEQVKRLIEQAEAPENYVKHYPGWCPFW</sequence>
<reference evidence="10 11" key="1">
    <citation type="submission" date="2024-04" db="EMBL/GenBank/DDBJ databases">
        <title>Tritrichomonas musculus Genome.</title>
        <authorList>
            <person name="Alves-Ferreira E."/>
            <person name="Grigg M."/>
            <person name="Lorenzi H."/>
            <person name="Galac M."/>
        </authorList>
    </citation>
    <scope>NUCLEOTIDE SEQUENCE [LARGE SCALE GENOMIC DNA]</scope>
    <source>
        <strain evidence="10 11">EAF2021</strain>
    </source>
</reference>
<keyword evidence="2" id="KW-0808">Transferase</keyword>
<dbReference type="PROSITE" id="PS51190">
    <property type="entry name" value="FATC"/>
    <property type="match status" value="1"/>
</dbReference>
<dbReference type="InterPro" id="IPR000403">
    <property type="entry name" value="PI3/4_kinase_cat_dom"/>
</dbReference>
<dbReference type="SMART" id="SM01343">
    <property type="entry name" value="FATC"/>
    <property type="match status" value="1"/>
</dbReference>
<feature type="domain" description="FATC" evidence="9">
    <location>
        <begin position="2502"/>
        <end position="2534"/>
    </location>
</feature>
<evidence type="ECO:0000256" key="4">
    <source>
        <dbReference type="ARBA" id="ARBA00022777"/>
    </source>
</evidence>
<evidence type="ECO:0000259" key="8">
    <source>
        <dbReference type="PROSITE" id="PS51189"/>
    </source>
</evidence>
<dbReference type="PANTHER" id="PTHR11139">
    <property type="entry name" value="ATAXIA TELANGIECTASIA MUTATED ATM -RELATED"/>
    <property type="match status" value="1"/>
</dbReference>
<evidence type="ECO:0000256" key="3">
    <source>
        <dbReference type="ARBA" id="ARBA00022741"/>
    </source>
</evidence>
<dbReference type="InterPro" id="IPR003152">
    <property type="entry name" value="FATC_dom"/>
</dbReference>
<dbReference type="Pfam" id="PF02259">
    <property type="entry name" value="FAT"/>
    <property type="match status" value="1"/>
</dbReference>
<evidence type="ECO:0000256" key="2">
    <source>
        <dbReference type="ARBA" id="ARBA00022679"/>
    </source>
</evidence>
<dbReference type="InterPro" id="IPR050517">
    <property type="entry name" value="DDR_Repair_Kinase"/>
</dbReference>
<dbReference type="SUPFAM" id="SSF56112">
    <property type="entry name" value="Protein kinase-like (PK-like)"/>
    <property type="match status" value="1"/>
</dbReference>
<dbReference type="InterPro" id="IPR036940">
    <property type="entry name" value="PI3/4_kinase_cat_sf"/>
</dbReference>
<comment type="caution">
    <text evidence="10">The sequence shown here is derived from an EMBL/GenBank/DDBJ whole genome shotgun (WGS) entry which is preliminary data.</text>
</comment>
<keyword evidence="5" id="KW-0067">ATP-binding</keyword>
<evidence type="ECO:0000259" key="7">
    <source>
        <dbReference type="PROSITE" id="PS50290"/>
    </source>
</evidence>
<keyword evidence="4" id="KW-0418">Kinase</keyword>
<dbReference type="InterPro" id="IPR014009">
    <property type="entry name" value="PIK_FAT"/>
</dbReference>
<dbReference type="EC" id="2.7.11.1" evidence="1"/>
<keyword evidence="3" id="KW-0547">Nucleotide-binding</keyword>
<feature type="compositionally biased region" description="Polar residues" evidence="6">
    <location>
        <begin position="2061"/>
        <end position="2071"/>
    </location>
</feature>
<feature type="region of interest" description="Disordered" evidence="6">
    <location>
        <begin position="1841"/>
        <end position="1876"/>
    </location>
</feature>
<feature type="domain" description="FAT" evidence="8">
    <location>
        <begin position="1171"/>
        <end position="2000"/>
    </location>
</feature>
<feature type="compositionally biased region" description="Low complexity" evidence="6">
    <location>
        <begin position="2072"/>
        <end position="2085"/>
    </location>
</feature>
<dbReference type="Pfam" id="PF02260">
    <property type="entry name" value="FATC"/>
    <property type="match status" value="1"/>
</dbReference>
<name>A0ABR2K7N6_9EUKA</name>
<keyword evidence="11" id="KW-1185">Reference proteome</keyword>
<evidence type="ECO:0000313" key="11">
    <source>
        <dbReference type="Proteomes" id="UP001470230"/>
    </source>
</evidence>
<dbReference type="InterPro" id="IPR003151">
    <property type="entry name" value="PIK-rel_kinase_FAT"/>
</dbReference>
<evidence type="ECO:0000259" key="9">
    <source>
        <dbReference type="PROSITE" id="PS51190"/>
    </source>
</evidence>
<dbReference type="PROSITE" id="PS00916">
    <property type="entry name" value="PI3_4_KINASE_2"/>
    <property type="match status" value="1"/>
</dbReference>
<evidence type="ECO:0000256" key="1">
    <source>
        <dbReference type="ARBA" id="ARBA00012513"/>
    </source>
</evidence>
<accession>A0ABR2K7N6</accession>
<dbReference type="EMBL" id="JAPFFF010000006">
    <property type="protein sequence ID" value="KAK8887129.1"/>
    <property type="molecule type" value="Genomic_DNA"/>
</dbReference>
<dbReference type="PROSITE" id="PS51189">
    <property type="entry name" value="FAT"/>
    <property type="match status" value="1"/>
</dbReference>